<name>A0A8B2NSU9_9HYPH</name>
<dbReference type="PANTHER" id="PTHR11895:SF151">
    <property type="entry name" value="GLUTAMYL-TRNA(GLN) AMIDOTRANSFERASE SUBUNIT A"/>
    <property type="match status" value="1"/>
</dbReference>
<gene>
    <name evidence="3" type="ORF">DLJ53_11495</name>
</gene>
<dbReference type="EMBL" id="QHHQ01000002">
    <property type="protein sequence ID" value="RAI02001.1"/>
    <property type="molecule type" value="Genomic_DNA"/>
</dbReference>
<reference evidence="3 4" key="1">
    <citation type="submission" date="2018-05" db="EMBL/GenBank/DDBJ databases">
        <title>Acuticoccus sediminis sp. nov., isolated from deep-sea sediment of Indian Ocean.</title>
        <authorList>
            <person name="Liu X."/>
            <person name="Lai Q."/>
            <person name="Du Y."/>
            <person name="Sun F."/>
            <person name="Zhang X."/>
            <person name="Wang S."/>
            <person name="Shao Z."/>
        </authorList>
    </citation>
    <scope>NUCLEOTIDE SEQUENCE [LARGE SCALE GENOMIC DNA]</scope>
    <source>
        <strain evidence="3 4">PTG4-2</strain>
    </source>
</reference>
<dbReference type="SUPFAM" id="SSF75304">
    <property type="entry name" value="Amidase signature (AS) enzymes"/>
    <property type="match status" value="1"/>
</dbReference>
<dbReference type="Gene3D" id="3.90.1300.10">
    <property type="entry name" value="Amidase signature (AS) domain"/>
    <property type="match status" value="1"/>
</dbReference>
<dbReference type="InterPro" id="IPR000120">
    <property type="entry name" value="Amidase"/>
</dbReference>
<dbReference type="InterPro" id="IPR023631">
    <property type="entry name" value="Amidase_dom"/>
</dbReference>
<keyword evidence="4" id="KW-1185">Reference proteome</keyword>
<dbReference type="OrthoDB" id="9777859at2"/>
<comment type="similarity">
    <text evidence="1">Belongs to the amidase family.</text>
</comment>
<accession>A0A8B2NSU9</accession>
<sequence length="433" mass="45368">MEPFELSAAGASRAIADGSLTAEALTRSCLERIAAREEAVKAWIYVDRREAIAAARECDKEIAATGGPKTPLHGIPIGVKDVIDVEGMPTTFNSAFYQDYAPARDAECVRVVRACGAVILGKTDTVEFAAGGRKALTRHPMNPDYSPGGSSSGSAAAVGDWHVPIAFGTQTAGSLIRPASYNGLYALKPTHASVAWPGAGQYAPSLDTIGWYGRSAEDVAMMAAAYRLRGVDDSVADPATLTVGLCTTPYADRCEPSALDTLKIAGDRLAAAGVTVTEVALPDGFAELSEMHRRVMLGEGMSHFLAEVLERGDELAADFTSRVTGPDVISAEALREAYDAAADARRRFEAMFDGGPDIIMAPASPGEAPKGLTSTGDFVMNAFWTLIHVPLLAIPVATGPAGLPIGVQIVAPRFGEPRLIAAARAISPILDRA</sequence>
<comment type="caution">
    <text evidence="3">The sequence shown here is derived from an EMBL/GenBank/DDBJ whole genome shotgun (WGS) entry which is preliminary data.</text>
</comment>
<dbReference type="Pfam" id="PF01425">
    <property type="entry name" value="Amidase"/>
    <property type="match status" value="1"/>
</dbReference>
<evidence type="ECO:0000313" key="3">
    <source>
        <dbReference type="EMBL" id="RAI02001.1"/>
    </source>
</evidence>
<organism evidence="3 4">
    <name type="scientific">Acuticoccus sediminis</name>
    <dbReference type="NCBI Taxonomy" id="2184697"/>
    <lineage>
        <taxon>Bacteria</taxon>
        <taxon>Pseudomonadati</taxon>
        <taxon>Pseudomonadota</taxon>
        <taxon>Alphaproteobacteria</taxon>
        <taxon>Hyphomicrobiales</taxon>
        <taxon>Amorphaceae</taxon>
        <taxon>Acuticoccus</taxon>
    </lineage>
</organism>
<evidence type="ECO:0000313" key="4">
    <source>
        <dbReference type="Proteomes" id="UP000249590"/>
    </source>
</evidence>
<evidence type="ECO:0000256" key="1">
    <source>
        <dbReference type="ARBA" id="ARBA00009199"/>
    </source>
</evidence>
<dbReference type="AlphaFoldDB" id="A0A8B2NSU9"/>
<protein>
    <submittedName>
        <fullName evidence="3">Amidase</fullName>
    </submittedName>
</protein>
<evidence type="ECO:0000259" key="2">
    <source>
        <dbReference type="Pfam" id="PF01425"/>
    </source>
</evidence>
<dbReference type="GO" id="GO:0003824">
    <property type="term" value="F:catalytic activity"/>
    <property type="evidence" value="ECO:0007669"/>
    <property type="project" value="InterPro"/>
</dbReference>
<dbReference type="RefSeq" id="WP_111345268.1">
    <property type="nucleotide sequence ID" value="NZ_QHHQ01000002.1"/>
</dbReference>
<dbReference type="InterPro" id="IPR036928">
    <property type="entry name" value="AS_sf"/>
</dbReference>
<proteinExistence type="inferred from homology"/>
<dbReference type="PANTHER" id="PTHR11895">
    <property type="entry name" value="TRANSAMIDASE"/>
    <property type="match status" value="1"/>
</dbReference>
<dbReference type="Proteomes" id="UP000249590">
    <property type="component" value="Unassembled WGS sequence"/>
</dbReference>
<feature type="domain" description="Amidase" evidence="2">
    <location>
        <begin position="25"/>
        <end position="419"/>
    </location>
</feature>